<organism evidence="1 2">
    <name type="scientific">Caerostris darwini</name>
    <dbReference type="NCBI Taxonomy" id="1538125"/>
    <lineage>
        <taxon>Eukaryota</taxon>
        <taxon>Metazoa</taxon>
        <taxon>Ecdysozoa</taxon>
        <taxon>Arthropoda</taxon>
        <taxon>Chelicerata</taxon>
        <taxon>Arachnida</taxon>
        <taxon>Araneae</taxon>
        <taxon>Araneomorphae</taxon>
        <taxon>Entelegynae</taxon>
        <taxon>Araneoidea</taxon>
        <taxon>Araneidae</taxon>
        <taxon>Caerostris</taxon>
    </lineage>
</organism>
<proteinExistence type="predicted"/>
<name>A0AAV4X223_9ARAC</name>
<accession>A0AAV4X223</accession>
<reference evidence="1 2" key="1">
    <citation type="submission" date="2021-06" db="EMBL/GenBank/DDBJ databases">
        <title>Caerostris darwini draft genome.</title>
        <authorList>
            <person name="Kono N."/>
            <person name="Arakawa K."/>
        </authorList>
    </citation>
    <scope>NUCLEOTIDE SEQUENCE [LARGE SCALE GENOMIC DNA]</scope>
</reference>
<sequence>MKSGGNGVSFLQHRCESSDDGVITVNFSWREKCSAGVMVVKEETSFEFVVKVLSCYRARVLRARNAEESFAKVGFVLRVARNGAEIYVELNNLLKQFKGETAGVTNCKQQSLSEVPRGGQRHILTREMIFLDTPNGWALAIVFVAASLMSEKEVLLAYSIWMCLFVRMHGIMNQESRSMIVSRR</sequence>
<evidence type="ECO:0000313" key="2">
    <source>
        <dbReference type="Proteomes" id="UP001054837"/>
    </source>
</evidence>
<dbReference type="Proteomes" id="UP001054837">
    <property type="component" value="Unassembled WGS sequence"/>
</dbReference>
<dbReference type="AlphaFoldDB" id="A0AAV4X223"/>
<evidence type="ECO:0000313" key="1">
    <source>
        <dbReference type="EMBL" id="GIY87844.1"/>
    </source>
</evidence>
<comment type="caution">
    <text evidence="1">The sequence shown here is derived from an EMBL/GenBank/DDBJ whole genome shotgun (WGS) entry which is preliminary data.</text>
</comment>
<protein>
    <submittedName>
        <fullName evidence="1">Uncharacterized protein</fullName>
    </submittedName>
</protein>
<dbReference type="EMBL" id="BPLQ01015400">
    <property type="protein sequence ID" value="GIY87844.1"/>
    <property type="molecule type" value="Genomic_DNA"/>
</dbReference>
<keyword evidence="2" id="KW-1185">Reference proteome</keyword>
<gene>
    <name evidence="1" type="ORF">CDAR_496371</name>
</gene>